<keyword evidence="1" id="KW-0472">Membrane</keyword>
<evidence type="ECO:0000313" key="2">
    <source>
        <dbReference type="EMBL" id="JAG35271.1"/>
    </source>
</evidence>
<dbReference type="AlphaFoldDB" id="A0A0A9YUG8"/>
<dbReference type="PANTHER" id="PTHR46830:SF1">
    <property type="entry name" value="ALPHA-1,4-N-ACETYLGLUCOSAMINYLTRANSFERASE"/>
    <property type="match status" value="1"/>
</dbReference>
<dbReference type="InterPro" id="IPR007577">
    <property type="entry name" value="GlycoTrfase_DXD_sugar-bd_CS"/>
</dbReference>
<reference evidence="2" key="1">
    <citation type="journal article" date="2014" name="PLoS ONE">
        <title>Transcriptome-Based Identification of ABC Transporters in the Western Tarnished Plant Bug Lygus hesperus.</title>
        <authorList>
            <person name="Hull J.J."/>
            <person name="Chaney K."/>
            <person name="Geib S.M."/>
            <person name="Fabrick J.A."/>
            <person name="Brent C.S."/>
            <person name="Walsh D."/>
            <person name="Lavine L.C."/>
        </authorList>
    </citation>
    <scope>NUCLEOTIDE SEQUENCE</scope>
</reference>
<dbReference type="PANTHER" id="PTHR46830">
    <property type="entry name" value="TRANSFERASE, PUTATIVE-RELATED"/>
    <property type="match status" value="1"/>
</dbReference>
<keyword evidence="1" id="KW-0812">Transmembrane</keyword>
<reference evidence="2" key="2">
    <citation type="submission" date="2014-07" db="EMBL/GenBank/DDBJ databases">
        <authorList>
            <person name="Hull J."/>
        </authorList>
    </citation>
    <scope>NUCLEOTIDE SEQUENCE</scope>
</reference>
<accession>A0A0A9YUG8</accession>
<organism evidence="2">
    <name type="scientific">Lygus hesperus</name>
    <name type="common">Western plant bug</name>
    <dbReference type="NCBI Taxonomy" id="30085"/>
    <lineage>
        <taxon>Eukaryota</taxon>
        <taxon>Metazoa</taxon>
        <taxon>Ecdysozoa</taxon>
        <taxon>Arthropoda</taxon>
        <taxon>Hexapoda</taxon>
        <taxon>Insecta</taxon>
        <taxon>Pterygota</taxon>
        <taxon>Neoptera</taxon>
        <taxon>Paraneoptera</taxon>
        <taxon>Hemiptera</taxon>
        <taxon>Heteroptera</taxon>
        <taxon>Panheteroptera</taxon>
        <taxon>Cimicomorpha</taxon>
        <taxon>Miridae</taxon>
        <taxon>Mirini</taxon>
        <taxon>Lygus</taxon>
    </lineage>
</organism>
<dbReference type="Gene3D" id="3.90.550.20">
    <property type="match status" value="1"/>
</dbReference>
<protein>
    <submittedName>
        <fullName evidence="2">Uncharacterized protein</fullName>
    </submittedName>
</protein>
<sequence>ENQHCYRELFGRYSAKMQIKLWRLWCSCLFWFGLSSIAIYAVFVCYGIVLPRHYFHSQVDDDFEGFDNVRGPADGCYIVPNIIHFIRFDQPRFLFTDAVCVLAALKNQRPDKIYFHTDSKKFVGPYWDVIMSTPGAQGVIEFKDTAIPNKVFEQNLSIGWRKWHASDVTRIKVLMRYGGIYLDNDSYIVKSLNKFRAFEMTVCWDDRVPHLIQNGVIIAHKNARFLREWLLTYKGHYNRTMWFYNAGVRPVQEVLSKRPELVHKGGRRFAEYYAAGRMLYLDNSGEWEDHYVIHMYVNHMVTLVTRNWSSVATYPVVFNETNIHVYDVNFRDMVYDVYPFRQTVSSDEQSSIKRDQDLKRAEIQSRLKDKYKLEPTTSNTYEYSTIRSDSPSSNMEGVELAEFYNSSSVRDFYKPVFSSPWQP</sequence>
<dbReference type="SUPFAM" id="SSF53448">
    <property type="entry name" value="Nucleotide-diphospho-sugar transferases"/>
    <property type="match status" value="1"/>
</dbReference>
<feature type="transmembrane region" description="Helical" evidence="1">
    <location>
        <begin position="21"/>
        <end position="49"/>
    </location>
</feature>
<name>A0A0A9YUG8_LYGHE</name>
<proteinExistence type="predicted"/>
<dbReference type="EMBL" id="GBHO01008333">
    <property type="protein sequence ID" value="JAG35271.1"/>
    <property type="molecule type" value="Transcribed_RNA"/>
</dbReference>
<keyword evidence="1" id="KW-1133">Transmembrane helix</keyword>
<gene>
    <name evidence="2" type="ORF">CM83_51675</name>
</gene>
<dbReference type="InterPro" id="IPR029044">
    <property type="entry name" value="Nucleotide-diphossugar_trans"/>
</dbReference>
<feature type="non-terminal residue" evidence="2">
    <location>
        <position position="1"/>
    </location>
</feature>
<evidence type="ECO:0000256" key="1">
    <source>
        <dbReference type="SAM" id="Phobius"/>
    </source>
</evidence>
<dbReference type="Pfam" id="PF04488">
    <property type="entry name" value="Gly_transf_sug"/>
    <property type="match status" value="1"/>
</dbReference>